<evidence type="ECO:0000256" key="3">
    <source>
        <dbReference type="ARBA" id="ARBA00022630"/>
    </source>
</evidence>
<dbReference type="AlphaFoldDB" id="A0A418Q8P1"/>
<evidence type="ECO:0000256" key="5">
    <source>
        <dbReference type="ARBA" id="ARBA00022827"/>
    </source>
</evidence>
<evidence type="ECO:0000313" key="10">
    <source>
        <dbReference type="Proteomes" id="UP000285278"/>
    </source>
</evidence>
<keyword evidence="4" id="KW-0319">Glycerol metabolism</keyword>
<reference evidence="9 10" key="1">
    <citation type="submission" date="2018-09" db="EMBL/GenBank/DDBJ databases">
        <title>Optimization and identification of Corynebacterium falsenii FN1-14 from fish paste.</title>
        <authorList>
            <person name="Daroonpunt R."/>
            <person name="Tanasupawat S."/>
        </authorList>
    </citation>
    <scope>NUCLEOTIDE SEQUENCE [LARGE SCALE GENOMIC DNA]</scope>
    <source>
        <strain evidence="9 10">FN1-14</strain>
    </source>
</reference>
<evidence type="ECO:0000313" key="9">
    <source>
        <dbReference type="EMBL" id="RIX36098.1"/>
    </source>
</evidence>
<dbReference type="RefSeq" id="WP_119664277.1">
    <property type="nucleotide sequence ID" value="NZ_QXJK01000002.1"/>
</dbReference>
<dbReference type="InterPro" id="IPR000447">
    <property type="entry name" value="G3P_DH_FAD-dep"/>
</dbReference>
<protein>
    <submittedName>
        <fullName evidence="9">Glycerol-3-phosphate dehydrogenase/oxidase</fullName>
    </submittedName>
</protein>
<dbReference type="PROSITE" id="PS00978">
    <property type="entry name" value="FAD_G3PDH_2"/>
    <property type="match status" value="1"/>
</dbReference>
<dbReference type="InterPro" id="IPR031656">
    <property type="entry name" value="DAO_C"/>
</dbReference>
<dbReference type="Pfam" id="PF01266">
    <property type="entry name" value="DAO"/>
    <property type="match status" value="1"/>
</dbReference>
<dbReference type="InterPro" id="IPR006076">
    <property type="entry name" value="FAD-dep_OxRdtase"/>
</dbReference>
<dbReference type="OrthoDB" id="9766796at2"/>
<dbReference type="Gene3D" id="3.50.50.60">
    <property type="entry name" value="FAD/NAD(P)-binding domain"/>
    <property type="match status" value="1"/>
</dbReference>
<proteinExistence type="inferred from homology"/>
<gene>
    <name evidence="9" type="ORF">D3M95_02000</name>
</gene>
<dbReference type="PRINTS" id="PR01001">
    <property type="entry name" value="FADG3PDH"/>
</dbReference>
<dbReference type="PANTHER" id="PTHR11985">
    <property type="entry name" value="GLYCEROL-3-PHOSPHATE DEHYDROGENASE"/>
    <property type="match status" value="1"/>
</dbReference>
<evidence type="ECO:0000256" key="6">
    <source>
        <dbReference type="ARBA" id="ARBA00023002"/>
    </source>
</evidence>
<sequence>MSRIRFATAIANRPRSGQSAGEAPFMPANAALSPATRQRVVESLRQGKRYDVVVIGAGVTGAGVALDAATRGLSVLLVDKQDLAFGTSRWSSKLAHGGLRYLATGNVGIAHRSARERGILMEVTAPHLTHALPQVVPVMDSFSVANRVLPRLAFIAGDALRIAAGTSGSTLPRSRTVSAATVAKLCPAVPRDKVRFGYVNYDGQLIDDAALVTALARTAAGYGADVLLHANVDSVDTESGSVSLQVSGAKGEQESLTVHAEAIVNATGVWAGGLCPQVSVRPSRGTHLVVDAERLGNPTGALTVPVPGATNRFCFILPTQLGRCYVGLTDEPAPTIEEEPTAPEEDVRWILDVVNQALEVKLTEDDVIGTFAGLRPLVHFEKKGTSSTEADDNESTADLSREHVILRDGAMLTVTGGKLTEYRLMAEQTVDQLVNDGMVRSVGTSVTATTPLVGARDDALTTDEPVLHPASSFTEAASSPAVRERLHRRYGNEATHVVSACLLDHPLKPVAEGTDVTRAEFSWAVTHEGAMTVADILDRRTRLGLVPKQRAAAEATAKEALEAARVLEEDSVGEDAH</sequence>
<dbReference type="Gene3D" id="3.30.9.10">
    <property type="entry name" value="D-Amino Acid Oxidase, subunit A, domain 2"/>
    <property type="match status" value="1"/>
</dbReference>
<comment type="caution">
    <text evidence="9">The sequence shown here is derived from an EMBL/GenBank/DDBJ whole genome shotgun (WGS) entry which is preliminary data.</text>
</comment>
<dbReference type="PANTHER" id="PTHR11985:SF35">
    <property type="entry name" value="ANAEROBIC GLYCEROL-3-PHOSPHATE DEHYDROGENASE SUBUNIT A"/>
    <property type="match status" value="1"/>
</dbReference>
<evidence type="ECO:0000256" key="1">
    <source>
        <dbReference type="ARBA" id="ARBA00001974"/>
    </source>
</evidence>
<keyword evidence="3" id="KW-0285">Flavoprotein</keyword>
<keyword evidence="5" id="KW-0274">FAD</keyword>
<dbReference type="SUPFAM" id="SSF51905">
    <property type="entry name" value="FAD/NAD(P)-binding domain"/>
    <property type="match status" value="1"/>
</dbReference>
<name>A0A418Q8P1_9CORY</name>
<dbReference type="Pfam" id="PF16901">
    <property type="entry name" value="DAO_C"/>
    <property type="match status" value="1"/>
</dbReference>
<comment type="cofactor">
    <cofactor evidence="1">
        <name>FAD</name>
        <dbReference type="ChEBI" id="CHEBI:57692"/>
    </cofactor>
</comment>
<dbReference type="GO" id="GO:0046168">
    <property type="term" value="P:glycerol-3-phosphate catabolic process"/>
    <property type="evidence" value="ECO:0007669"/>
    <property type="project" value="TreeGrafter"/>
</dbReference>
<accession>A0A418Q8P1</accession>
<dbReference type="InterPro" id="IPR038299">
    <property type="entry name" value="DAO_C_sf"/>
</dbReference>
<organism evidence="9 10">
    <name type="scientific">Corynebacterium falsenii</name>
    <dbReference type="NCBI Taxonomy" id="108486"/>
    <lineage>
        <taxon>Bacteria</taxon>
        <taxon>Bacillati</taxon>
        <taxon>Actinomycetota</taxon>
        <taxon>Actinomycetes</taxon>
        <taxon>Mycobacteriales</taxon>
        <taxon>Corynebacteriaceae</taxon>
        <taxon>Corynebacterium</taxon>
    </lineage>
</organism>
<keyword evidence="10" id="KW-1185">Reference proteome</keyword>
<dbReference type="GO" id="GO:0004368">
    <property type="term" value="F:glycerol-3-phosphate dehydrogenase (quinone) activity"/>
    <property type="evidence" value="ECO:0007669"/>
    <property type="project" value="InterPro"/>
</dbReference>
<feature type="domain" description="FAD dependent oxidoreductase" evidence="7">
    <location>
        <begin position="51"/>
        <end position="377"/>
    </location>
</feature>
<evidence type="ECO:0000259" key="7">
    <source>
        <dbReference type="Pfam" id="PF01266"/>
    </source>
</evidence>
<dbReference type="STRING" id="1451189.CFAL_00390"/>
<comment type="similarity">
    <text evidence="2">Belongs to the FAD-dependent glycerol-3-phosphate dehydrogenase family.</text>
</comment>
<evidence type="ECO:0000256" key="4">
    <source>
        <dbReference type="ARBA" id="ARBA00022798"/>
    </source>
</evidence>
<keyword evidence="6" id="KW-0560">Oxidoreductase</keyword>
<evidence type="ECO:0000259" key="8">
    <source>
        <dbReference type="Pfam" id="PF16901"/>
    </source>
</evidence>
<evidence type="ECO:0000256" key="2">
    <source>
        <dbReference type="ARBA" id="ARBA00007330"/>
    </source>
</evidence>
<dbReference type="Gene3D" id="1.10.8.870">
    <property type="entry name" value="Alpha-glycerophosphate oxidase, cap domain"/>
    <property type="match status" value="1"/>
</dbReference>
<dbReference type="InterPro" id="IPR036188">
    <property type="entry name" value="FAD/NAD-bd_sf"/>
</dbReference>
<feature type="domain" description="Alpha-glycerophosphate oxidase C-terminal" evidence="8">
    <location>
        <begin position="445"/>
        <end position="554"/>
    </location>
</feature>
<dbReference type="EMBL" id="QXJK01000002">
    <property type="protein sequence ID" value="RIX36098.1"/>
    <property type="molecule type" value="Genomic_DNA"/>
</dbReference>
<dbReference type="Proteomes" id="UP000285278">
    <property type="component" value="Unassembled WGS sequence"/>
</dbReference>
<dbReference type="GO" id="GO:0006071">
    <property type="term" value="P:glycerol metabolic process"/>
    <property type="evidence" value="ECO:0007669"/>
    <property type="project" value="UniProtKB-KW"/>
</dbReference>